<name>A0ABV6PGH1_9SPHN</name>
<accession>A0ABV6PGH1</accession>
<dbReference type="PROSITE" id="PS50883">
    <property type="entry name" value="EAL"/>
    <property type="match status" value="1"/>
</dbReference>
<gene>
    <name evidence="5" type="ORF">ACFFF7_05865</name>
</gene>
<dbReference type="InterPro" id="IPR043128">
    <property type="entry name" value="Rev_trsase/Diguanyl_cyclase"/>
</dbReference>
<evidence type="ECO:0000313" key="5">
    <source>
        <dbReference type="EMBL" id="MFC0588935.1"/>
    </source>
</evidence>
<dbReference type="Pfam" id="PF00990">
    <property type="entry name" value="GGDEF"/>
    <property type="match status" value="1"/>
</dbReference>
<protein>
    <submittedName>
        <fullName evidence="5">Bifunctional diguanylate cyclase/phosphodiesterase</fullName>
    </submittedName>
</protein>
<evidence type="ECO:0000259" key="3">
    <source>
        <dbReference type="PROSITE" id="PS50885"/>
    </source>
</evidence>
<feature type="domain" description="GGDEF" evidence="4">
    <location>
        <begin position="384"/>
        <end position="516"/>
    </location>
</feature>
<organism evidence="5 6">
    <name type="scientific">Novosphingobium aquiterrae</name>
    <dbReference type="NCBI Taxonomy" id="624388"/>
    <lineage>
        <taxon>Bacteria</taxon>
        <taxon>Pseudomonadati</taxon>
        <taxon>Pseudomonadota</taxon>
        <taxon>Alphaproteobacteria</taxon>
        <taxon>Sphingomonadales</taxon>
        <taxon>Sphingomonadaceae</taxon>
        <taxon>Novosphingobium</taxon>
    </lineage>
</organism>
<dbReference type="SUPFAM" id="SSF141868">
    <property type="entry name" value="EAL domain-like"/>
    <property type="match status" value="1"/>
</dbReference>
<dbReference type="InterPro" id="IPR052155">
    <property type="entry name" value="Biofilm_reg_signaling"/>
</dbReference>
<comment type="caution">
    <text evidence="5">The sequence shown here is derived from an EMBL/GenBank/DDBJ whole genome shotgun (WGS) entry which is preliminary data.</text>
</comment>
<dbReference type="Gene3D" id="3.20.20.450">
    <property type="entry name" value="EAL domain"/>
    <property type="match status" value="1"/>
</dbReference>
<dbReference type="PROSITE" id="PS50885">
    <property type="entry name" value="HAMP"/>
    <property type="match status" value="1"/>
</dbReference>
<feature type="domain" description="EAL" evidence="2">
    <location>
        <begin position="525"/>
        <end position="775"/>
    </location>
</feature>
<dbReference type="SUPFAM" id="SSF158472">
    <property type="entry name" value="HAMP domain-like"/>
    <property type="match status" value="1"/>
</dbReference>
<dbReference type="SMART" id="SM00052">
    <property type="entry name" value="EAL"/>
    <property type="match status" value="1"/>
</dbReference>
<dbReference type="CDD" id="cd01948">
    <property type="entry name" value="EAL"/>
    <property type="match status" value="1"/>
</dbReference>
<dbReference type="CDD" id="cd06225">
    <property type="entry name" value="HAMP"/>
    <property type="match status" value="1"/>
</dbReference>
<keyword evidence="6" id="KW-1185">Reference proteome</keyword>
<evidence type="ECO:0000313" key="6">
    <source>
        <dbReference type="Proteomes" id="UP001589943"/>
    </source>
</evidence>
<dbReference type="InterPro" id="IPR000160">
    <property type="entry name" value="GGDEF_dom"/>
</dbReference>
<dbReference type="Proteomes" id="UP001589943">
    <property type="component" value="Unassembled WGS sequence"/>
</dbReference>
<dbReference type="CDD" id="cd01949">
    <property type="entry name" value="GGDEF"/>
    <property type="match status" value="1"/>
</dbReference>
<dbReference type="EMBL" id="JBHLTL010000001">
    <property type="protein sequence ID" value="MFC0588935.1"/>
    <property type="molecule type" value="Genomic_DNA"/>
</dbReference>
<keyword evidence="1" id="KW-0812">Transmembrane</keyword>
<dbReference type="Gene3D" id="3.30.70.270">
    <property type="match status" value="1"/>
</dbReference>
<dbReference type="Pfam" id="PF00672">
    <property type="entry name" value="HAMP"/>
    <property type="match status" value="1"/>
</dbReference>
<dbReference type="PANTHER" id="PTHR44757">
    <property type="entry name" value="DIGUANYLATE CYCLASE DGCP"/>
    <property type="match status" value="1"/>
</dbReference>
<dbReference type="InterPro" id="IPR001633">
    <property type="entry name" value="EAL_dom"/>
</dbReference>
<dbReference type="InterPro" id="IPR003660">
    <property type="entry name" value="HAMP_dom"/>
</dbReference>
<keyword evidence="1" id="KW-1133">Transmembrane helix</keyword>
<dbReference type="PROSITE" id="PS50887">
    <property type="entry name" value="GGDEF"/>
    <property type="match status" value="1"/>
</dbReference>
<evidence type="ECO:0000256" key="1">
    <source>
        <dbReference type="SAM" id="Phobius"/>
    </source>
</evidence>
<evidence type="ECO:0000259" key="4">
    <source>
        <dbReference type="PROSITE" id="PS50887"/>
    </source>
</evidence>
<dbReference type="NCBIfam" id="TIGR00254">
    <property type="entry name" value="GGDEF"/>
    <property type="match status" value="1"/>
</dbReference>
<feature type="domain" description="HAMP" evidence="3">
    <location>
        <begin position="297"/>
        <end position="348"/>
    </location>
</feature>
<dbReference type="SMART" id="SM00267">
    <property type="entry name" value="GGDEF"/>
    <property type="match status" value="1"/>
</dbReference>
<dbReference type="SUPFAM" id="SSF55073">
    <property type="entry name" value="Nucleotide cyclase"/>
    <property type="match status" value="1"/>
</dbReference>
<dbReference type="PANTHER" id="PTHR44757:SF2">
    <property type="entry name" value="BIOFILM ARCHITECTURE MAINTENANCE PROTEIN MBAA"/>
    <property type="match status" value="1"/>
</dbReference>
<proteinExistence type="predicted"/>
<dbReference type="InterPro" id="IPR035919">
    <property type="entry name" value="EAL_sf"/>
</dbReference>
<dbReference type="InterPro" id="IPR029787">
    <property type="entry name" value="Nucleotide_cyclase"/>
</dbReference>
<feature type="transmembrane region" description="Helical" evidence="1">
    <location>
        <begin position="275"/>
        <end position="293"/>
    </location>
</feature>
<sequence>MKLPRIQFASLRTKLAALYVALFAIGFIAVSITAQVMIENQARSSVESELLASGTVYDRLWELRERTLVSSAEVLARDFGFRSAVASGDKATIQSALDSLRSRADLPYAALVGLDGSVVGMEGPLAQRISSFPFELSEGHRDAVVTIGPETYRLIDSPILAPTEIGWVVFAVKLDAAELRRLEKLSAIPLVATILQRDAKGHWYDPTGSIPRSVSLESLFPNGSSPRGAATLTLADGPAYARARSLAGPDGNASAALLLRYPIAMALSPYRPMQAGIALAGLIVLVLVVFGSLRLAGALTRPIAALQRSAQMLEEGSRSEVEVIGADEIGQLAVSFNRMSAGIVEREHRITHMAFHDPLTGLPNRAFFHQSLEDRLMRIAHSGEDVAILCLDLDGFKVVNDTLGHPVGDALLSRVGELLVSLTPDGLVSRQGGDEFAIVLTCEKDSDRPRALAQAIVDALTDPVEAGGQIIPIGASLGIAIGPADGDDADDLLKNADLALYRAKQDGRGAFHFFEVALDQAARERRQLELDLRMALSSGEFALNYQPIYDLKNDRISGFEALLRWTHPTRGLVGPDLFIPVAEQSGLILSIGEWVLGQACREAAKWPDHVRIAVNVSTLQFCHPGFTSTVMLALSRSGLDPQRLEIEITESVFLEGNDTVLAVLRQLRSLGIRIALDDFGTGYSSLSYLRSFPFDKIKIDKSFVDAITSDTSAMAIVRAIVVLAFSLKMETTAEGVEDCEQLEELRGQGCTSVQGYYFSRPIDGSAAFALVGRSTSVEFAA</sequence>
<dbReference type="SMART" id="SM00304">
    <property type="entry name" value="HAMP"/>
    <property type="match status" value="1"/>
</dbReference>
<dbReference type="RefSeq" id="WP_379480423.1">
    <property type="nucleotide sequence ID" value="NZ_JBHLTL010000001.1"/>
</dbReference>
<feature type="transmembrane region" description="Helical" evidence="1">
    <location>
        <begin position="16"/>
        <end position="38"/>
    </location>
</feature>
<evidence type="ECO:0000259" key="2">
    <source>
        <dbReference type="PROSITE" id="PS50883"/>
    </source>
</evidence>
<dbReference type="Gene3D" id="6.10.340.10">
    <property type="match status" value="1"/>
</dbReference>
<reference evidence="5 6" key="1">
    <citation type="submission" date="2024-09" db="EMBL/GenBank/DDBJ databases">
        <authorList>
            <person name="Sun Q."/>
            <person name="Mori K."/>
        </authorList>
    </citation>
    <scope>NUCLEOTIDE SEQUENCE [LARGE SCALE GENOMIC DNA]</scope>
    <source>
        <strain evidence="5 6">NCAIM B.02537</strain>
    </source>
</reference>
<dbReference type="Pfam" id="PF00563">
    <property type="entry name" value="EAL"/>
    <property type="match status" value="1"/>
</dbReference>
<keyword evidence="1" id="KW-0472">Membrane</keyword>